<protein>
    <recommendedName>
        <fullName evidence="8">Autoinducer 2 import system permease protein LsrD</fullName>
    </recommendedName>
</protein>
<dbReference type="Proteomes" id="UP000606889">
    <property type="component" value="Unassembled WGS sequence"/>
</dbReference>
<feature type="transmembrane region" description="Helical" evidence="9">
    <location>
        <begin position="171"/>
        <end position="191"/>
    </location>
</feature>
<dbReference type="CDD" id="cd06579">
    <property type="entry name" value="TM_PBP1_transp_AraH_like"/>
    <property type="match status" value="1"/>
</dbReference>
<reference evidence="10 11" key="1">
    <citation type="submission" date="2020-08" db="EMBL/GenBank/DDBJ databases">
        <title>Genome public.</title>
        <authorList>
            <person name="Liu C."/>
            <person name="Sun Q."/>
        </authorList>
    </citation>
    <scope>NUCLEOTIDE SEQUENCE [LARGE SCALE GENOMIC DNA]</scope>
    <source>
        <strain evidence="10 11">NSJ-35</strain>
    </source>
</reference>
<proteinExistence type="predicted"/>
<keyword evidence="2" id="KW-0813">Transport</keyword>
<evidence type="ECO:0000256" key="8">
    <source>
        <dbReference type="ARBA" id="ARBA00039381"/>
    </source>
</evidence>
<feature type="transmembrane region" description="Helical" evidence="9">
    <location>
        <begin position="85"/>
        <end position="118"/>
    </location>
</feature>
<keyword evidence="6 9" id="KW-1133">Transmembrane helix</keyword>
<organism evidence="10 11">
    <name type="scientific">Christensenella tenuis</name>
    <dbReference type="NCBI Taxonomy" id="2763033"/>
    <lineage>
        <taxon>Bacteria</taxon>
        <taxon>Bacillati</taxon>
        <taxon>Bacillota</taxon>
        <taxon>Clostridia</taxon>
        <taxon>Christensenellales</taxon>
        <taxon>Christensenellaceae</taxon>
        <taxon>Christensenella</taxon>
    </lineage>
</organism>
<feature type="transmembrane region" description="Helical" evidence="9">
    <location>
        <begin position="302"/>
        <end position="321"/>
    </location>
</feature>
<evidence type="ECO:0000313" key="10">
    <source>
        <dbReference type="EMBL" id="MBC5649313.1"/>
    </source>
</evidence>
<feature type="transmembrane region" description="Helical" evidence="9">
    <location>
        <begin position="27"/>
        <end position="48"/>
    </location>
</feature>
<dbReference type="InterPro" id="IPR001851">
    <property type="entry name" value="ABC_transp_permease"/>
</dbReference>
<dbReference type="RefSeq" id="WP_186858751.1">
    <property type="nucleotide sequence ID" value="NZ_JACOON010000007.1"/>
</dbReference>
<feature type="transmembrane region" description="Helical" evidence="9">
    <location>
        <begin position="60"/>
        <end position="79"/>
    </location>
</feature>
<keyword evidence="11" id="KW-1185">Reference proteome</keyword>
<evidence type="ECO:0000256" key="4">
    <source>
        <dbReference type="ARBA" id="ARBA00022519"/>
    </source>
</evidence>
<gene>
    <name evidence="10" type="ORF">H8S18_13280</name>
</gene>
<evidence type="ECO:0000313" key="11">
    <source>
        <dbReference type="Proteomes" id="UP000606889"/>
    </source>
</evidence>
<keyword evidence="5 9" id="KW-0812">Transmembrane</keyword>
<dbReference type="PANTHER" id="PTHR32196:SF71">
    <property type="entry name" value="AUTOINDUCER 2 IMPORT SYSTEM PERMEASE PROTEIN LSRD"/>
    <property type="match status" value="1"/>
</dbReference>
<keyword evidence="7 9" id="KW-0472">Membrane</keyword>
<sequence>MSGNEAKELQKNVKRGGFRRFVNSSEFGIVVALVAICVVMSFASPYFMTSANIFNVLQQMSQITIVSVGMALVILTGGIDLSIGYTLGFSGCVLAVLLSGGMNMFAVFFIVIALGMLIGCANGLLITRLGIAPFIVTLGTGYVLRGAQLLISGGRAVTFDSPISFLGGGYVGQLPFSVIIMFIVVIVGVIFSTRTLTGRNIYAVGNNERAAELSGINTKNLKLLVYVIQAALAALCGIVAAGKLHAADSQLGSGFEMDVIAAVVIGGFSMAGGEGKMWSVLVGSAIIGLIKNAFVLLGVTSYWQTAMIGIVILVAVSIAPIKNIINNRRKEVV</sequence>
<evidence type="ECO:0000256" key="2">
    <source>
        <dbReference type="ARBA" id="ARBA00022448"/>
    </source>
</evidence>
<comment type="subcellular location">
    <subcellularLocation>
        <location evidence="1">Cell membrane</location>
        <topology evidence="1">Multi-pass membrane protein</topology>
    </subcellularLocation>
</comment>
<feature type="transmembrane region" description="Helical" evidence="9">
    <location>
        <begin position="254"/>
        <end position="271"/>
    </location>
</feature>
<feature type="transmembrane region" description="Helical" evidence="9">
    <location>
        <begin position="223"/>
        <end position="242"/>
    </location>
</feature>
<dbReference type="Pfam" id="PF02653">
    <property type="entry name" value="BPD_transp_2"/>
    <property type="match status" value="1"/>
</dbReference>
<name>A0ABR7EHZ7_9FIRM</name>
<dbReference type="EMBL" id="JACOON010000007">
    <property type="protein sequence ID" value="MBC5649313.1"/>
    <property type="molecule type" value="Genomic_DNA"/>
</dbReference>
<keyword evidence="4" id="KW-0997">Cell inner membrane</keyword>
<evidence type="ECO:0000256" key="9">
    <source>
        <dbReference type="SAM" id="Phobius"/>
    </source>
</evidence>
<evidence type="ECO:0000256" key="6">
    <source>
        <dbReference type="ARBA" id="ARBA00022989"/>
    </source>
</evidence>
<evidence type="ECO:0000256" key="1">
    <source>
        <dbReference type="ARBA" id="ARBA00004651"/>
    </source>
</evidence>
<evidence type="ECO:0000256" key="7">
    <source>
        <dbReference type="ARBA" id="ARBA00023136"/>
    </source>
</evidence>
<evidence type="ECO:0000256" key="3">
    <source>
        <dbReference type="ARBA" id="ARBA00022475"/>
    </source>
</evidence>
<accession>A0ABR7EHZ7</accession>
<evidence type="ECO:0000256" key="5">
    <source>
        <dbReference type="ARBA" id="ARBA00022692"/>
    </source>
</evidence>
<keyword evidence="3" id="KW-1003">Cell membrane</keyword>
<feature type="transmembrane region" description="Helical" evidence="9">
    <location>
        <begin position="278"/>
        <end position="296"/>
    </location>
</feature>
<dbReference type="PANTHER" id="PTHR32196">
    <property type="entry name" value="ABC TRANSPORTER PERMEASE PROTEIN YPHD-RELATED-RELATED"/>
    <property type="match status" value="1"/>
</dbReference>
<comment type="caution">
    <text evidence="10">The sequence shown here is derived from an EMBL/GenBank/DDBJ whole genome shotgun (WGS) entry which is preliminary data.</text>
</comment>